<dbReference type="PANTHER" id="PTHR11101:SF80">
    <property type="entry name" value="PHOSPHATE TRANSPORTER"/>
    <property type="match status" value="1"/>
</dbReference>
<name>C8WY08_ALIAD</name>
<feature type="transmembrane region" description="Helical" evidence="6">
    <location>
        <begin position="161"/>
        <end position="180"/>
    </location>
</feature>
<sequence>MVLAAWLVAMFFAANIGASGTAASMGAAYGAGAVRRKWMALFLVSVFAFLGATLGGGRVVSTISNGIVPSRLVTVEITLIVLAAACATLFISNVVGVPLSTSEVTVGAVVGAGLAVGHVHTGRLAFIVSMWLVVPFLSMVLSYLLGLIARRLDPWVGKRGRAVAAALHVVLLASGCYEAFSAGMHNVANAVGPLVASHVLTVHAGLYWGALFVALGAFALGGRVLETNAKRITNLSVLQGIVVSVTSASLVLAAALGGIPVPQVQATTLAIFGVGQSHIGLDVWRQKVVRTILKTWLVSPLVAMLASYLVIEAVVMGSYVPLVVSIGSVVVALLYWSMRPQPALRAARAEKPAWTAAPVRKGQAADRHDIV</sequence>
<dbReference type="GO" id="GO:0035435">
    <property type="term" value="P:phosphate ion transmembrane transport"/>
    <property type="evidence" value="ECO:0007669"/>
    <property type="project" value="TreeGrafter"/>
</dbReference>
<dbReference type="Proteomes" id="UP000001917">
    <property type="component" value="Chromosome"/>
</dbReference>
<dbReference type="STRING" id="521098.Aaci_1958"/>
<comment type="subcellular location">
    <subcellularLocation>
        <location evidence="1 6">Membrane</location>
        <topology evidence="1 6">Multi-pass membrane protein</topology>
    </subcellularLocation>
</comment>
<feature type="transmembrane region" description="Helical" evidence="6">
    <location>
        <begin position="72"/>
        <end position="91"/>
    </location>
</feature>
<feature type="signal peptide" evidence="7">
    <location>
        <begin position="1"/>
        <end position="18"/>
    </location>
</feature>
<evidence type="ECO:0000256" key="6">
    <source>
        <dbReference type="RuleBase" id="RU363058"/>
    </source>
</evidence>
<keyword evidence="3 6" id="KW-0812">Transmembrane</keyword>
<dbReference type="HOGENOM" id="CLU_015355_0_0_9"/>
<feature type="chain" id="PRO_5038344425" description="Phosphate transporter" evidence="7">
    <location>
        <begin position="19"/>
        <end position="371"/>
    </location>
</feature>
<evidence type="ECO:0000256" key="4">
    <source>
        <dbReference type="ARBA" id="ARBA00022989"/>
    </source>
</evidence>
<reference evidence="8 9" key="2">
    <citation type="journal article" date="2010" name="Stand. Genomic Sci.">
        <title>Complete genome sequence of Alicyclobacillus acidocaldarius type strain (104-IA).</title>
        <authorList>
            <person name="Mavromatis K."/>
            <person name="Sikorski J."/>
            <person name="Lapidus A."/>
            <person name="Glavina Del Rio T."/>
            <person name="Copeland A."/>
            <person name="Tice H."/>
            <person name="Cheng J.F."/>
            <person name="Lucas S."/>
            <person name="Chen F."/>
            <person name="Nolan M."/>
            <person name="Bruce D."/>
            <person name="Goodwin L."/>
            <person name="Pitluck S."/>
            <person name="Ivanova N."/>
            <person name="Ovchinnikova G."/>
            <person name="Pati A."/>
            <person name="Chen A."/>
            <person name="Palaniappan K."/>
            <person name="Land M."/>
            <person name="Hauser L."/>
            <person name="Chang Y.J."/>
            <person name="Jeffries C.D."/>
            <person name="Chain P."/>
            <person name="Meincke L."/>
            <person name="Sims D."/>
            <person name="Chertkov O."/>
            <person name="Han C."/>
            <person name="Brettin T."/>
            <person name="Detter J.C."/>
            <person name="Wahrenburg C."/>
            <person name="Rohde M."/>
            <person name="Pukall R."/>
            <person name="Goker M."/>
            <person name="Bristow J."/>
            <person name="Eisen J.A."/>
            <person name="Markowitz V."/>
            <person name="Hugenholtz P."/>
            <person name="Klenk H.P."/>
            <person name="Kyrpides N.C."/>
        </authorList>
    </citation>
    <scope>NUCLEOTIDE SEQUENCE [LARGE SCALE GENOMIC DNA]</scope>
    <source>
        <strain evidence="9">ATCC 27009 / DSM 446 / BCRC 14685 / JCM 5260 / KCTC 1825 / NBRC 15652 / NCIMB 11725 / NRRL B-14509 / 104-IA</strain>
    </source>
</reference>
<dbReference type="RefSeq" id="WP_012811246.1">
    <property type="nucleotide sequence ID" value="NC_013205.1"/>
</dbReference>
<dbReference type="KEGG" id="aac:Aaci_1958"/>
<feature type="transmembrane region" description="Helical" evidence="6">
    <location>
        <begin position="124"/>
        <end position="149"/>
    </location>
</feature>
<keyword evidence="6" id="KW-0592">Phosphate transport</keyword>
<comment type="similarity">
    <text evidence="6">Belongs to the inorganic phosphate transporter (PiT) (TC 2.A.20) family.</text>
</comment>
<accession>C8WY08</accession>
<keyword evidence="2 6" id="KW-0813">Transport</keyword>
<keyword evidence="4 6" id="KW-1133">Transmembrane helix</keyword>
<evidence type="ECO:0000256" key="1">
    <source>
        <dbReference type="ARBA" id="ARBA00004141"/>
    </source>
</evidence>
<gene>
    <name evidence="8" type="ordered locus">Aaci_1958</name>
</gene>
<evidence type="ECO:0000256" key="3">
    <source>
        <dbReference type="ARBA" id="ARBA00022692"/>
    </source>
</evidence>
<dbReference type="eggNOG" id="COG0306">
    <property type="taxonomic scope" value="Bacteria"/>
</dbReference>
<dbReference type="GO" id="GO:0005315">
    <property type="term" value="F:phosphate transmembrane transporter activity"/>
    <property type="evidence" value="ECO:0007669"/>
    <property type="project" value="InterPro"/>
</dbReference>
<protein>
    <recommendedName>
        <fullName evidence="6">Phosphate transporter</fullName>
    </recommendedName>
</protein>
<feature type="transmembrane region" description="Helical" evidence="6">
    <location>
        <begin position="237"/>
        <end position="259"/>
    </location>
</feature>
<feature type="transmembrane region" description="Helical" evidence="6">
    <location>
        <begin position="200"/>
        <end position="225"/>
    </location>
</feature>
<reference evidence="9" key="1">
    <citation type="submission" date="2009-09" db="EMBL/GenBank/DDBJ databases">
        <title>The complete chromosome of Alicyclobacillus acidocaldarius subsp. acidocaldarius DSM 446.</title>
        <authorList>
            <consortium name="US DOE Joint Genome Institute (JGI-PGF)"/>
            <person name="Lucas S."/>
            <person name="Copeland A."/>
            <person name="Lapidus A."/>
            <person name="Glavina del Rio T."/>
            <person name="Dalin E."/>
            <person name="Tice H."/>
            <person name="Bruce D."/>
            <person name="Goodwin L."/>
            <person name="Pitluck S."/>
            <person name="Kyrpides N."/>
            <person name="Mavromatis K."/>
            <person name="Ivanova N."/>
            <person name="Ovchinnikova G."/>
            <person name="Chertkov O."/>
            <person name="Sims D."/>
            <person name="Brettin T."/>
            <person name="Detter J.C."/>
            <person name="Han C."/>
            <person name="Larimer F."/>
            <person name="Land M."/>
            <person name="Hauser L."/>
            <person name="Markowitz V."/>
            <person name="Cheng J.-F."/>
            <person name="Hugenholtz P."/>
            <person name="Woyke T."/>
            <person name="Wu D."/>
            <person name="Pukall R."/>
            <person name="Klenk H.-P."/>
            <person name="Eisen J.A."/>
        </authorList>
    </citation>
    <scope>NUCLEOTIDE SEQUENCE [LARGE SCALE GENOMIC DNA]</scope>
    <source>
        <strain evidence="9">ATCC 27009 / DSM 446 / BCRC 14685 / JCM 5260 / KCTC 1825 / NBRC 15652 / NCIMB 11725 / NRRL B-14509 / 104-IA</strain>
    </source>
</reference>
<evidence type="ECO:0000313" key="9">
    <source>
        <dbReference type="Proteomes" id="UP000001917"/>
    </source>
</evidence>
<keyword evidence="7" id="KW-0732">Signal</keyword>
<feature type="transmembrane region" description="Helical" evidence="6">
    <location>
        <begin position="40"/>
        <end position="60"/>
    </location>
</feature>
<dbReference type="Pfam" id="PF01384">
    <property type="entry name" value="PHO4"/>
    <property type="match status" value="1"/>
</dbReference>
<evidence type="ECO:0000256" key="5">
    <source>
        <dbReference type="ARBA" id="ARBA00023136"/>
    </source>
</evidence>
<proteinExistence type="inferred from homology"/>
<organism evidence="8 9">
    <name type="scientific">Alicyclobacillus acidocaldarius subsp. acidocaldarius (strain ATCC 27009 / DSM 446 / BCRC 14685 / JCM 5260 / KCTC 1825 / NBRC 15652 / NCIMB 11725 / NRRL B-14509 / 104-IA)</name>
    <name type="common">Bacillus acidocaldarius</name>
    <dbReference type="NCBI Taxonomy" id="521098"/>
    <lineage>
        <taxon>Bacteria</taxon>
        <taxon>Bacillati</taxon>
        <taxon>Bacillota</taxon>
        <taxon>Bacilli</taxon>
        <taxon>Bacillales</taxon>
        <taxon>Alicyclobacillaceae</taxon>
        <taxon>Alicyclobacillus</taxon>
    </lineage>
</organism>
<keyword evidence="9" id="KW-1185">Reference proteome</keyword>
<dbReference type="InterPro" id="IPR001204">
    <property type="entry name" value="Phos_transporter"/>
</dbReference>
<dbReference type="AlphaFoldDB" id="C8WY08"/>
<evidence type="ECO:0000256" key="7">
    <source>
        <dbReference type="SAM" id="SignalP"/>
    </source>
</evidence>
<dbReference type="EMBL" id="CP001727">
    <property type="protein sequence ID" value="ACV58970.1"/>
    <property type="molecule type" value="Genomic_DNA"/>
</dbReference>
<dbReference type="PANTHER" id="PTHR11101">
    <property type="entry name" value="PHOSPHATE TRANSPORTER"/>
    <property type="match status" value="1"/>
</dbReference>
<keyword evidence="5 6" id="KW-0472">Membrane</keyword>
<feature type="transmembrane region" description="Helical" evidence="6">
    <location>
        <begin position="317"/>
        <end position="336"/>
    </location>
</feature>
<evidence type="ECO:0000313" key="8">
    <source>
        <dbReference type="EMBL" id="ACV58970.1"/>
    </source>
</evidence>
<evidence type="ECO:0000256" key="2">
    <source>
        <dbReference type="ARBA" id="ARBA00022448"/>
    </source>
</evidence>
<dbReference type="GO" id="GO:0016020">
    <property type="term" value="C:membrane"/>
    <property type="evidence" value="ECO:0007669"/>
    <property type="project" value="UniProtKB-SubCell"/>
</dbReference>